<name>A0AAD5ZW21_9POAL</name>
<accession>A0AAD5ZW21</accession>
<reference evidence="2 3" key="1">
    <citation type="journal article" date="2022" name="Cell">
        <title>Repeat-based holocentromeres influence genome architecture and karyotype evolution.</title>
        <authorList>
            <person name="Hofstatter P.G."/>
            <person name="Thangavel G."/>
            <person name="Lux T."/>
            <person name="Neumann P."/>
            <person name="Vondrak T."/>
            <person name="Novak P."/>
            <person name="Zhang M."/>
            <person name="Costa L."/>
            <person name="Castellani M."/>
            <person name="Scott A."/>
            <person name="Toegelov H."/>
            <person name="Fuchs J."/>
            <person name="Mata-Sucre Y."/>
            <person name="Dias Y."/>
            <person name="Vanzela A.L.L."/>
            <person name="Huettel B."/>
            <person name="Almeida C.C.S."/>
            <person name="Simkova H."/>
            <person name="Souza G."/>
            <person name="Pedrosa-Harand A."/>
            <person name="Macas J."/>
            <person name="Mayer K.F.X."/>
            <person name="Houben A."/>
            <person name="Marques A."/>
        </authorList>
    </citation>
    <scope>NUCLEOTIDE SEQUENCE [LARGE SCALE GENOMIC DNA]</scope>
    <source>
        <strain evidence="2">RhyTen1mFocal</strain>
    </source>
</reference>
<dbReference type="PANTHER" id="PTHR44259">
    <property type="entry name" value="OS07G0183000 PROTEIN-RELATED"/>
    <property type="match status" value="1"/>
</dbReference>
<evidence type="ECO:0000259" key="1">
    <source>
        <dbReference type="Pfam" id="PF03478"/>
    </source>
</evidence>
<dbReference type="InterPro" id="IPR050942">
    <property type="entry name" value="F-box_BR-signaling"/>
</dbReference>
<dbReference type="AlphaFoldDB" id="A0AAD5ZW21"/>
<dbReference type="Pfam" id="PF03478">
    <property type="entry name" value="Beta-prop_KIB1-4"/>
    <property type="match status" value="1"/>
</dbReference>
<dbReference type="Gene3D" id="1.20.1280.50">
    <property type="match status" value="1"/>
</dbReference>
<dbReference type="InterPro" id="IPR036047">
    <property type="entry name" value="F-box-like_dom_sf"/>
</dbReference>
<sequence>MESNEAQERDWSSLPPDVLNLIAKKVGEITDFVRFRAVCTSWCSSTPVSSLPPQFPWIFRNHINPRDLKVAFYSIPLDKFYNFHTPNSFVKEFFVKEFKGPSEGYIYMLSRFYPHQNELNKQVTSSRQRNLKAVFADIWTGLVTGSRSNHYDRSSLQNICGYSTLGPVIGQLSLFNPLNNHEFILPAYDFGEYAHYIGTWQNQLQEYVICYGKSGLQNLILVSWRPGQDNWHEVNLDSSYVTCSHFYLKRMLYSVERATGITIITDIATGSLVCVVPPIEGYPNHIINYLVEASGDILRVIRYGDQGQQPPMCKPPMCEWFDVYKLDENKNGSPCWVKVTSIGDHALFIDLHYALTLEANDSAMIKRNSIYFMRLVGMNYMYRERPPLYDVKIMNIDTGAIEYLARDLSGSPQWFVPNLHHL</sequence>
<evidence type="ECO:0000313" key="2">
    <source>
        <dbReference type="EMBL" id="KAJ3705120.1"/>
    </source>
</evidence>
<protein>
    <recommendedName>
        <fullName evidence="1">KIB1-4 beta-propeller domain-containing protein</fullName>
    </recommendedName>
</protein>
<keyword evidence="3" id="KW-1185">Reference proteome</keyword>
<dbReference type="InterPro" id="IPR005174">
    <property type="entry name" value="KIB1-4_b-propeller"/>
</dbReference>
<gene>
    <name evidence="2" type="ORF">LUZ61_008825</name>
</gene>
<organism evidence="2 3">
    <name type="scientific">Rhynchospora tenuis</name>
    <dbReference type="NCBI Taxonomy" id="198213"/>
    <lineage>
        <taxon>Eukaryota</taxon>
        <taxon>Viridiplantae</taxon>
        <taxon>Streptophyta</taxon>
        <taxon>Embryophyta</taxon>
        <taxon>Tracheophyta</taxon>
        <taxon>Spermatophyta</taxon>
        <taxon>Magnoliopsida</taxon>
        <taxon>Liliopsida</taxon>
        <taxon>Poales</taxon>
        <taxon>Cyperaceae</taxon>
        <taxon>Cyperoideae</taxon>
        <taxon>Rhynchosporeae</taxon>
        <taxon>Rhynchospora</taxon>
    </lineage>
</organism>
<dbReference type="Proteomes" id="UP001210211">
    <property type="component" value="Unassembled WGS sequence"/>
</dbReference>
<dbReference type="EMBL" id="JAMRDG010000001">
    <property type="protein sequence ID" value="KAJ3705120.1"/>
    <property type="molecule type" value="Genomic_DNA"/>
</dbReference>
<evidence type="ECO:0000313" key="3">
    <source>
        <dbReference type="Proteomes" id="UP001210211"/>
    </source>
</evidence>
<dbReference type="SUPFAM" id="SSF81383">
    <property type="entry name" value="F-box domain"/>
    <property type="match status" value="1"/>
</dbReference>
<feature type="domain" description="KIB1-4 beta-propeller" evidence="1">
    <location>
        <begin position="171"/>
        <end position="373"/>
    </location>
</feature>
<proteinExistence type="predicted"/>
<comment type="caution">
    <text evidence="2">The sequence shown here is derived from an EMBL/GenBank/DDBJ whole genome shotgun (WGS) entry which is preliminary data.</text>
</comment>